<comment type="caution">
    <text evidence="12">The sequence shown here is derived from an EMBL/GenBank/DDBJ whole genome shotgun (WGS) entry which is preliminary data.</text>
</comment>
<dbReference type="Pfam" id="PF01019">
    <property type="entry name" value="G_glu_transpept"/>
    <property type="match status" value="1"/>
</dbReference>
<dbReference type="PROSITE" id="PS00462">
    <property type="entry name" value="G_GLU_TRANSPEPTIDASE"/>
    <property type="match status" value="1"/>
</dbReference>
<evidence type="ECO:0000256" key="5">
    <source>
        <dbReference type="ARBA" id="ARBA00022801"/>
    </source>
</evidence>
<reference evidence="12" key="1">
    <citation type="submission" date="2023-05" db="EMBL/GenBank/DDBJ databases">
        <authorList>
            <person name="Zhang X."/>
        </authorList>
    </citation>
    <scope>NUCLEOTIDE SEQUENCE</scope>
    <source>
        <strain evidence="12">YF14B1</strain>
    </source>
</reference>
<organism evidence="12 13">
    <name type="scientific">Xanthocytophaga flava</name>
    <dbReference type="NCBI Taxonomy" id="3048013"/>
    <lineage>
        <taxon>Bacteria</taxon>
        <taxon>Pseudomonadati</taxon>
        <taxon>Bacteroidota</taxon>
        <taxon>Cytophagia</taxon>
        <taxon>Cytophagales</taxon>
        <taxon>Rhodocytophagaceae</taxon>
        <taxon>Xanthocytophaga</taxon>
    </lineage>
</organism>
<evidence type="ECO:0000256" key="8">
    <source>
        <dbReference type="ARBA" id="ARBA00047417"/>
    </source>
</evidence>
<dbReference type="Gene3D" id="1.10.246.130">
    <property type="match status" value="1"/>
</dbReference>
<feature type="binding site" evidence="10">
    <location>
        <begin position="358"/>
        <end position="360"/>
    </location>
    <ligand>
        <name>L-glutamate</name>
        <dbReference type="ChEBI" id="CHEBI:29985"/>
    </ligand>
</feature>
<comment type="catalytic activity">
    <reaction evidence="1 11">
        <text>an S-substituted glutathione + H2O = an S-substituted L-cysteinylglycine + L-glutamate</text>
        <dbReference type="Rhea" id="RHEA:59468"/>
        <dbReference type="ChEBI" id="CHEBI:15377"/>
        <dbReference type="ChEBI" id="CHEBI:29985"/>
        <dbReference type="ChEBI" id="CHEBI:90779"/>
        <dbReference type="ChEBI" id="CHEBI:143103"/>
        <dbReference type="EC" id="3.4.19.13"/>
    </reaction>
</comment>
<dbReference type="EC" id="3.4.19.13" evidence="11"/>
<dbReference type="Proteomes" id="UP001241110">
    <property type="component" value="Unassembled WGS sequence"/>
</dbReference>
<gene>
    <name evidence="12" type="primary">ggt</name>
    <name evidence="12" type="ORF">QNI16_04865</name>
</gene>
<keyword evidence="4 11" id="KW-0808">Transferase</keyword>
<comment type="catalytic activity">
    <reaction evidence="2 11">
        <text>glutathione + H2O = L-cysteinylglycine + L-glutamate</text>
        <dbReference type="Rhea" id="RHEA:28807"/>
        <dbReference type="ChEBI" id="CHEBI:15377"/>
        <dbReference type="ChEBI" id="CHEBI:29985"/>
        <dbReference type="ChEBI" id="CHEBI:57925"/>
        <dbReference type="ChEBI" id="CHEBI:61694"/>
        <dbReference type="EC" id="3.4.19.13"/>
    </reaction>
</comment>
<comment type="pathway">
    <text evidence="11">Sulfur metabolism; glutathione metabolism.</text>
</comment>
<dbReference type="InterPro" id="IPR029055">
    <property type="entry name" value="Ntn_hydrolases_N"/>
</dbReference>
<evidence type="ECO:0000256" key="1">
    <source>
        <dbReference type="ARBA" id="ARBA00001049"/>
    </source>
</evidence>
<dbReference type="GO" id="GO:0103068">
    <property type="term" value="F:leukotriene C4 gamma-glutamyl transferase activity"/>
    <property type="evidence" value="ECO:0007669"/>
    <property type="project" value="UniProtKB-EC"/>
</dbReference>
<dbReference type="EMBL" id="JASJOS010000002">
    <property type="protein sequence ID" value="MDJ1479807.1"/>
    <property type="molecule type" value="Genomic_DNA"/>
</dbReference>
<evidence type="ECO:0000256" key="3">
    <source>
        <dbReference type="ARBA" id="ARBA00009381"/>
    </source>
</evidence>
<dbReference type="AlphaFoldDB" id="A0AAE3U5R6"/>
<evidence type="ECO:0000313" key="12">
    <source>
        <dbReference type="EMBL" id="MDJ1479807.1"/>
    </source>
</evidence>
<keyword evidence="11" id="KW-0317">Glutathione biosynthesis</keyword>
<evidence type="ECO:0000256" key="10">
    <source>
        <dbReference type="PIRSR" id="PIRSR600101-2"/>
    </source>
</evidence>
<dbReference type="InterPro" id="IPR055262">
    <property type="entry name" value="GGT_CS"/>
</dbReference>
<dbReference type="InterPro" id="IPR051792">
    <property type="entry name" value="GGT_bact"/>
</dbReference>
<dbReference type="Gene3D" id="3.60.20.40">
    <property type="match status" value="1"/>
</dbReference>
<dbReference type="PRINTS" id="PR01210">
    <property type="entry name" value="GGTRANSPTASE"/>
</dbReference>
<dbReference type="InterPro" id="IPR043138">
    <property type="entry name" value="GGT_lsub"/>
</dbReference>
<name>A0AAE3U5R6_9BACT</name>
<evidence type="ECO:0000256" key="4">
    <source>
        <dbReference type="ARBA" id="ARBA00022679"/>
    </source>
</evidence>
<feature type="binding site" evidence="10">
    <location>
        <position position="65"/>
    </location>
    <ligand>
        <name>L-glutamate</name>
        <dbReference type="ChEBI" id="CHEBI:29985"/>
    </ligand>
</feature>
<dbReference type="SUPFAM" id="SSF56235">
    <property type="entry name" value="N-terminal nucleophile aminohydrolases (Ntn hydrolases)"/>
    <property type="match status" value="1"/>
</dbReference>
<comment type="catalytic activity">
    <reaction evidence="8 11">
        <text>an N-terminal (5-L-glutamyl)-[peptide] + an alpha-amino acid = 5-L-glutamyl amino acid + an N-terminal L-alpha-aminoacyl-[peptide]</text>
        <dbReference type="Rhea" id="RHEA:23904"/>
        <dbReference type="Rhea" id="RHEA-COMP:9780"/>
        <dbReference type="Rhea" id="RHEA-COMP:9795"/>
        <dbReference type="ChEBI" id="CHEBI:77644"/>
        <dbReference type="ChEBI" id="CHEBI:78597"/>
        <dbReference type="ChEBI" id="CHEBI:78599"/>
        <dbReference type="ChEBI" id="CHEBI:78608"/>
        <dbReference type="EC" id="2.3.2.2"/>
    </reaction>
</comment>
<evidence type="ECO:0000256" key="6">
    <source>
        <dbReference type="ARBA" id="ARBA00023145"/>
    </source>
</evidence>
<evidence type="ECO:0000256" key="9">
    <source>
        <dbReference type="PIRSR" id="PIRSR600101-1"/>
    </source>
</evidence>
<feature type="binding site" evidence="10">
    <location>
        <position position="382"/>
    </location>
    <ligand>
        <name>L-glutamate</name>
        <dbReference type="ChEBI" id="CHEBI:29985"/>
    </ligand>
</feature>
<dbReference type="InterPro" id="IPR043137">
    <property type="entry name" value="GGT_ssub_C"/>
</dbReference>
<keyword evidence="6 11" id="KW-0865">Zymogen</keyword>
<dbReference type="PANTHER" id="PTHR43199">
    <property type="entry name" value="GLUTATHIONE HYDROLASE"/>
    <property type="match status" value="1"/>
</dbReference>
<keyword evidence="7 11" id="KW-0012">Acyltransferase</keyword>
<accession>A0AAE3U5R6</accession>
<dbReference type="NCBIfam" id="TIGR00066">
    <property type="entry name" value="g_glut_trans"/>
    <property type="match status" value="1"/>
</dbReference>
<feature type="binding site" evidence="10">
    <location>
        <position position="433"/>
    </location>
    <ligand>
        <name>L-glutamate</name>
        <dbReference type="ChEBI" id="CHEBI:29985"/>
    </ligand>
</feature>
<dbReference type="InterPro" id="IPR000101">
    <property type="entry name" value="GGT_peptidase"/>
</dbReference>
<proteinExistence type="inferred from homology"/>
<dbReference type="GO" id="GO:0006751">
    <property type="term" value="P:glutathione catabolic process"/>
    <property type="evidence" value="ECO:0007669"/>
    <property type="project" value="UniProtKB-UniRule"/>
</dbReference>
<keyword evidence="5 11" id="KW-0378">Hydrolase</keyword>
<dbReference type="GO" id="GO:0036374">
    <property type="term" value="F:glutathione hydrolase activity"/>
    <property type="evidence" value="ECO:0007669"/>
    <property type="project" value="UniProtKB-UniRule"/>
</dbReference>
<protein>
    <recommendedName>
        <fullName evidence="11">Glutathione hydrolase proenzyme</fullName>
        <ecNumber evidence="11">2.3.2.2</ecNumber>
        <ecNumber evidence="11">3.4.19.13</ecNumber>
    </recommendedName>
    <component>
        <recommendedName>
            <fullName evidence="11">Glutathione hydrolase large chain</fullName>
        </recommendedName>
    </component>
    <component>
        <recommendedName>
            <fullName evidence="11">Glutathione hydrolase small chain</fullName>
        </recommendedName>
    </component>
</protein>
<comment type="similarity">
    <text evidence="3 11">Belongs to the gamma-glutamyltransferase family.</text>
</comment>
<dbReference type="EC" id="2.3.2.2" evidence="11"/>
<evidence type="ECO:0000256" key="11">
    <source>
        <dbReference type="RuleBase" id="RU368036"/>
    </source>
</evidence>
<feature type="binding site" evidence="10">
    <location>
        <begin position="411"/>
        <end position="412"/>
    </location>
    <ligand>
        <name>L-glutamate</name>
        <dbReference type="ChEBI" id="CHEBI:29985"/>
    </ligand>
</feature>
<evidence type="ECO:0000313" key="13">
    <source>
        <dbReference type="Proteomes" id="UP001241110"/>
    </source>
</evidence>
<feature type="active site" description="Nucleophile" evidence="9">
    <location>
        <position position="340"/>
    </location>
</feature>
<comment type="PTM">
    <text evidence="11">Cleaved by autocatalysis into a large and a small subunit.</text>
</comment>
<dbReference type="GO" id="GO:0006750">
    <property type="term" value="P:glutathione biosynthetic process"/>
    <property type="evidence" value="ECO:0007669"/>
    <property type="project" value="UniProtKB-KW"/>
</dbReference>
<evidence type="ECO:0000256" key="2">
    <source>
        <dbReference type="ARBA" id="ARBA00001089"/>
    </source>
</evidence>
<evidence type="ECO:0000256" key="7">
    <source>
        <dbReference type="ARBA" id="ARBA00023315"/>
    </source>
</evidence>
<comment type="subunit">
    <text evidence="11">This enzyme consists of two polypeptide chains, which are synthesized in precursor form from a single polypeptide.</text>
</comment>
<dbReference type="PANTHER" id="PTHR43199:SF1">
    <property type="entry name" value="GLUTATHIONE HYDROLASE PROENZYME"/>
    <property type="match status" value="1"/>
</dbReference>
<sequence length="529" mass="57802">MVVSAHPEASRVGVEILKKGGNAVDAAIAVQFALAVVYPVAGNIGGGGFMVYRLKDGSTGTLDYREKAPAAAFEKMYQDSAGNVIQGLSINGHLAAGVPGAVDGMAEAYKKMGTFPWKDLVQPSVDLARNGVILTEKEANSLNNAKENFIKYNTHTPYLVREKPWQKGDTLFHPALALTLERIRDFGREGFYSGETADMIVREMQTANGIISLEDLKNYHSVWRDPMIGDYKGYKIISMPPPSSGGVALLQLLKMMENAKLRKWGWQQPNTVHWMAECERRVYADRASHLGDPDFYKVPVADLLNANYLQERLQTIQMEHATPSNEIKAGMFARNESDQTTHFSIVDAQGNAVSITTTLNGGFGSKVVVKEAGFLLNNEMDDFSAKPGVPNLYGVVGGVANAVQPGKRMLSSMTPTIIEKKGKLYMVVGTPGGSTIITSVFQNILNVLEHKMGMQESVSAKRFHHQWLPDAIMAEKGAFSEETRKALEAKGHKITEVNGIGRVDAILIRKKHKMEGGADPRGDDTAIGY</sequence>